<evidence type="ECO:0000313" key="1">
    <source>
        <dbReference type="EMBL" id="TXG61983.1"/>
    </source>
</evidence>
<dbReference type="SUPFAM" id="SSF55961">
    <property type="entry name" value="Bet v1-like"/>
    <property type="match status" value="1"/>
</dbReference>
<dbReference type="InterPro" id="IPR053249">
    <property type="entry name" value="LFS"/>
</dbReference>
<dbReference type="PANTHER" id="PTHR33789">
    <property type="entry name" value="LACHRYMATORY-FACTOR SYNTHASE"/>
    <property type="match status" value="1"/>
</dbReference>
<dbReference type="InterPro" id="IPR023393">
    <property type="entry name" value="START-like_dom_sf"/>
</dbReference>
<dbReference type="InterPro" id="IPR019587">
    <property type="entry name" value="Polyketide_cyclase/dehydratase"/>
</dbReference>
<dbReference type="AlphaFoldDB" id="A0A5C7HXY6"/>
<evidence type="ECO:0000313" key="2">
    <source>
        <dbReference type="Proteomes" id="UP000323000"/>
    </source>
</evidence>
<organism evidence="1 2">
    <name type="scientific">Acer yangbiense</name>
    <dbReference type="NCBI Taxonomy" id="1000413"/>
    <lineage>
        <taxon>Eukaryota</taxon>
        <taxon>Viridiplantae</taxon>
        <taxon>Streptophyta</taxon>
        <taxon>Embryophyta</taxon>
        <taxon>Tracheophyta</taxon>
        <taxon>Spermatophyta</taxon>
        <taxon>Magnoliopsida</taxon>
        <taxon>eudicotyledons</taxon>
        <taxon>Gunneridae</taxon>
        <taxon>Pentapetalae</taxon>
        <taxon>rosids</taxon>
        <taxon>malvids</taxon>
        <taxon>Sapindales</taxon>
        <taxon>Sapindaceae</taxon>
        <taxon>Hippocastanoideae</taxon>
        <taxon>Acereae</taxon>
        <taxon>Acer</taxon>
    </lineage>
</organism>
<reference evidence="2" key="1">
    <citation type="journal article" date="2019" name="Gigascience">
        <title>De novo genome assembly of the endangered Acer yangbiense, a plant species with extremely small populations endemic to Yunnan Province, China.</title>
        <authorList>
            <person name="Yang J."/>
            <person name="Wariss H.M."/>
            <person name="Tao L."/>
            <person name="Zhang R."/>
            <person name="Yun Q."/>
            <person name="Hollingsworth P."/>
            <person name="Dao Z."/>
            <person name="Luo G."/>
            <person name="Guo H."/>
            <person name="Ma Y."/>
            <person name="Sun W."/>
        </authorList>
    </citation>
    <scope>NUCLEOTIDE SEQUENCE [LARGE SCALE GENOMIC DNA]</scope>
    <source>
        <strain evidence="2">cv. Malutang</strain>
    </source>
</reference>
<evidence type="ECO:0008006" key="3">
    <source>
        <dbReference type="Google" id="ProtNLM"/>
    </source>
</evidence>
<name>A0A5C7HXY6_9ROSI</name>
<sequence>MEKNLRPKWEGKVTTKLSQATADQIWTLFKDFFNLHKWFPSLSTSYGVHGTNGEPGCIRYCVGFSIPSNDGNIPVSWSKERLITVDQDQGSLSYEIVDNNIGFKSYVSTVKIVPGDHDDAGHENGCLIEWSFAVDPVEGMEFVDLVKKYDVGLQRMAKKMEDTLLQV</sequence>
<proteinExistence type="predicted"/>
<dbReference type="FunFam" id="3.30.530.20:FF:000064">
    <property type="entry name" value="Lachrymatory-factor synthase"/>
    <property type="match status" value="1"/>
</dbReference>
<dbReference type="EMBL" id="VAHF01000005">
    <property type="protein sequence ID" value="TXG61983.1"/>
    <property type="molecule type" value="Genomic_DNA"/>
</dbReference>
<comment type="caution">
    <text evidence="1">The sequence shown here is derived from an EMBL/GenBank/DDBJ whole genome shotgun (WGS) entry which is preliminary data.</text>
</comment>
<accession>A0A5C7HXY6</accession>
<dbReference type="Proteomes" id="UP000323000">
    <property type="component" value="Chromosome 5"/>
</dbReference>
<dbReference type="GO" id="GO:0004864">
    <property type="term" value="F:protein phosphatase inhibitor activity"/>
    <property type="evidence" value="ECO:0007669"/>
    <property type="project" value="UniProtKB-ARBA"/>
</dbReference>
<dbReference type="Pfam" id="PF10604">
    <property type="entry name" value="Polyketide_cyc2"/>
    <property type="match status" value="1"/>
</dbReference>
<protein>
    <recommendedName>
        <fullName evidence="3">Bet v I/Major latex protein domain-containing protein</fullName>
    </recommendedName>
</protein>
<dbReference type="Gene3D" id="3.30.530.20">
    <property type="match status" value="1"/>
</dbReference>
<dbReference type="PANTHER" id="PTHR33789:SF15">
    <property type="entry name" value="LACHRYMATORY-FACTOR SYNTHASE"/>
    <property type="match status" value="1"/>
</dbReference>
<keyword evidence="2" id="KW-1185">Reference proteome</keyword>
<dbReference type="OrthoDB" id="1928994at2759"/>
<dbReference type="CDD" id="cd07821">
    <property type="entry name" value="PYR_PYL_RCAR_like"/>
    <property type="match status" value="1"/>
</dbReference>
<gene>
    <name evidence="1" type="ORF">EZV62_013346</name>
</gene>